<evidence type="ECO:0000256" key="2">
    <source>
        <dbReference type="SAM" id="MobiDB-lite"/>
    </source>
</evidence>
<dbReference type="PANTHER" id="PTHR33066">
    <property type="entry name" value="INTEGRASE_SAM-LIKE_N DOMAIN-CONTAINING PROTEIN"/>
    <property type="match status" value="1"/>
</dbReference>
<dbReference type="AlphaFoldDB" id="A0A9P6WXA3"/>
<dbReference type="InterPro" id="IPR010998">
    <property type="entry name" value="Integrase_recombinase_N"/>
</dbReference>
<reference evidence="3" key="1">
    <citation type="journal article" date="2020" name="Microb. Genom.">
        <title>Genetic diversity of clinical and environmental Mucorales isolates obtained from an investigation of mucormycosis cases among solid organ transplant recipients.</title>
        <authorList>
            <person name="Nguyen M.H."/>
            <person name="Kaul D."/>
            <person name="Muto C."/>
            <person name="Cheng S.J."/>
            <person name="Richter R.A."/>
            <person name="Bruno V.M."/>
            <person name="Liu G."/>
            <person name="Beyhan S."/>
            <person name="Sundermann A.J."/>
            <person name="Mounaud S."/>
            <person name="Pasculle A.W."/>
            <person name="Nierman W.C."/>
            <person name="Driscoll E."/>
            <person name="Cumbie R."/>
            <person name="Clancy C.J."/>
            <person name="Dupont C.L."/>
        </authorList>
    </citation>
    <scope>NUCLEOTIDE SEQUENCE</scope>
    <source>
        <strain evidence="3">GL11</strain>
    </source>
</reference>
<evidence type="ECO:0000256" key="1">
    <source>
        <dbReference type="ARBA" id="ARBA00023125"/>
    </source>
</evidence>
<dbReference type="OrthoDB" id="2278737at2759"/>
<comment type="caution">
    <text evidence="3">The sequence shown here is derived from an EMBL/GenBank/DDBJ whole genome shotgun (WGS) entry which is preliminary data.</text>
</comment>
<evidence type="ECO:0000313" key="4">
    <source>
        <dbReference type="Proteomes" id="UP000716291"/>
    </source>
</evidence>
<evidence type="ECO:0008006" key="5">
    <source>
        <dbReference type="Google" id="ProtNLM"/>
    </source>
</evidence>
<dbReference type="Proteomes" id="UP000716291">
    <property type="component" value="Unassembled WGS sequence"/>
</dbReference>
<organism evidence="3 4">
    <name type="scientific">Rhizopus oryzae</name>
    <name type="common">Mucormycosis agent</name>
    <name type="synonym">Rhizopus arrhizus var. delemar</name>
    <dbReference type="NCBI Taxonomy" id="64495"/>
    <lineage>
        <taxon>Eukaryota</taxon>
        <taxon>Fungi</taxon>
        <taxon>Fungi incertae sedis</taxon>
        <taxon>Mucoromycota</taxon>
        <taxon>Mucoromycotina</taxon>
        <taxon>Mucoromycetes</taxon>
        <taxon>Mucorales</taxon>
        <taxon>Mucorineae</taxon>
        <taxon>Rhizopodaceae</taxon>
        <taxon>Rhizopus</taxon>
    </lineage>
</organism>
<name>A0A9P6WXA3_RHIOR</name>
<proteinExistence type="predicted"/>
<keyword evidence="4" id="KW-1185">Reference proteome</keyword>
<keyword evidence="1" id="KW-0238">DNA-binding</keyword>
<sequence>MLRLNNKDLFRQQNSSKIYHKIRWNDVNSTARSSHTDPRSMQQLQHQGDISTYPREFEHSGRQIEQTEKTVIRINNSKENVQLNTTPMGTTEDRRICSSSQPSVTNILDSISRSNSISNRCNEADMVTKGDVFVSTLEVNSASVKENSGTEIEAISSNHSIVAESVLVSNDSKNETHLTSNNLEDQSEIVSSRLATINNYRLQDGITEDTIRYLNQKTRKSTHKTYDNGWTHWTSWCKQQQPPYKSLDYDEKALLKFLQADKDYSSTHLNTLRSSIASIFSVIHSNRPPIAEQSLIKDFFTAKRDSEVKIPTE</sequence>
<evidence type="ECO:0000313" key="3">
    <source>
        <dbReference type="EMBL" id="KAG1300733.1"/>
    </source>
</evidence>
<protein>
    <recommendedName>
        <fullName evidence="5">Core-binding (CB) domain-containing protein</fullName>
    </recommendedName>
</protein>
<dbReference type="SUPFAM" id="SSF47823">
    <property type="entry name" value="lambda integrase-like, N-terminal domain"/>
    <property type="match status" value="1"/>
</dbReference>
<feature type="region of interest" description="Disordered" evidence="2">
    <location>
        <begin position="29"/>
        <end position="49"/>
    </location>
</feature>
<gene>
    <name evidence="3" type="ORF">G6F64_012430</name>
</gene>
<accession>A0A9P6WXA3</accession>
<dbReference type="GO" id="GO:0003677">
    <property type="term" value="F:DNA binding"/>
    <property type="evidence" value="ECO:0007669"/>
    <property type="project" value="UniProtKB-KW"/>
</dbReference>
<dbReference type="Gene3D" id="1.10.150.130">
    <property type="match status" value="1"/>
</dbReference>
<dbReference type="EMBL" id="JAANQT010003805">
    <property type="protein sequence ID" value="KAG1300733.1"/>
    <property type="molecule type" value="Genomic_DNA"/>
</dbReference>
<dbReference type="PANTHER" id="PTHR33066:SF2">
    <property type="entry name" value="FILAGGRIN-2-LIKE"/>
    <property type="match status" value="1"/>
</dbReference>